<feature type="transmembrane region" description="Helical" evidence="1">
    <location>
        <begin position="93"/>
        <end position="119"/>
    </location>
</feature>
<dbReference type="RefSeq" id="WP_184259409.1">
    <property type="nucleotide sequence ID" value="NZ_JACHIO010000024.1"/>
</dbReference>
<reference evidence="2 3" key="1">
    <citation type="submission" date="2020-08" db="EMBL/GenBank/DDBJ databases">
        <title>Genomic Encyclopedia of Type Strains, Phase IV (KMG-V): Genome sequencing to study the core and pangenomes of soil and plant-associated prokaryotes.</title>
        <authorList>
            <person name="Whitman W."/>
        </authorList>
    </citation>
    <scope>NUCLEOTIDE SEQUENCE [LARGE SCALE GENOMIC DNA]</scope>
    <source>
        <strain evidence="2 3">X5P3</strain>
    </source>
</reference>
<accession>A0A7W7ZU41</accession>
<dbReference type="EMBL" id="JACHIO010000024">
    <property type="protein sequence ID" value="MBB5066130.1"/>
    <property type="molecule type" value="Genomic_DNA"/>
</dbReference>
<dbReference type="Proteomes" id="UP000584867">
    <property type="component" value="Unassembled WGS sequence"/>
</dbReference>
<name>A0A7W7ZU41_9BACT</name>
<protein>
    <submittedName>
        <fullName evidence="2">Uncharacterized protein</fullName>
    </submittedName>
</protein>
<keyword evidence="1" id="KW-0472">Membrane</keyword>
<gene>
    <name evidence="2" type="ORF">HDF15_004504</name>
</gene>
<comment type="caution">
    <text evidence="2">The sequence shown here is derived from an EMBL/GenBank/DDBJ whole genome shotgun (WGS) entry which is preliminary data.</text>
</comment>
<feature type="transmembrane region" description="Helical" evidence="1">
    <location>
        <begin position="51"/>
        <end position="73"/>
    </location>
</feature>
<keyword evidence="1" id="KW-0812">Transmembrane</keyword>
<proteinExistence type="predicted"/>
<dbReference type="AlphaFoldDB" id="A0A7W7ZU41"/>
<keyword evidence="1" id="KW-1133">Transmembrane helix</keyword>
<sequence length="153" mass="17334">MYPAWLQMLLAVIMTIAALMQIGSILYSIVNRNAKDPNIKPGANHPIARRIWMTAMLFIPFPLIFLSISNLIQEAHSKMPLTRQAVFFMCGDTGSICLAVTVFFVLAGMFAIVELMYVLENFNQMHKGTLDVLVDMNDQIWKKPSRKRKTKVG</sequence>
<evidence type="ECO:0000256" key="1">
    <source>
        <dbReference type="SAM" id="Phobius"/>
    </source>
</evidence>
<evidence type="ECO:0000313" key="2">
    <source>
        <dbReference type="EMBL" id="MBB5066130.1"/>
    </source>
</evidence>
<evidence type="ECO:0000313" key="3">
    <source>
        <dbReference type="Proteomes" id="UP000584867"/>
    </source>
</evidence>
<feature type="transmembrane region" description="Helical" evidence="1">
    <location>
        <begin position="6"/>
        <end position="30"/>
    </location>
</feature>
<organism evidence="2 3">
    <name type="scientific">Granulicella mallensis</name>
    <dbReference type="NCBI Taxonomy" id="940614"/>
    <lineage>
        <taxon>Bacteria</taxon>
        <taxon>Pseudomonadati</taxon>
        <taxon>Acidobacteriota</taxon>
        <taxon>Terriglobia</taxon>
        <taxon>Terriglobales</taxon>
        <taxon>Acidobacteriaceae</taxon>
        <taxon>Granulicella</taxon>
    </lineage>
</organism>